<evidence type="ECO:0000313" key="4">
    <source>
        <dbReference type="EMBL" id="MFC6591339.1"/>
    </source>
</evidence>
<dbReference type="InterPro" id="IPR051910">
    <property type="entry name" value="ComF/GntX_DNA_util-trans"/>
</dbReference>
<evidence type="ECO:0000259" key="3">
    <source>
        <dbReference type="Pfam" id="PF18912"/>
    </source>
</evidence>
<dbReference type="Proteomes" id="UP001596297">
    <property type="component" value="Unassembled WGS sequence"/>
</dbReference>
<evidence type="ECO:0000259" key="2">
    <source>
        <dbReference type="Pfam" id="PF00156"/>
    </source>
</evidence>
<sequence length="209" mass="22211">MWLASALRALLPRACPGCGAQLGAAAGLCAACRQALSPGVEPCSLLSGRSELHLVTLGRYQGPLRRAVRQLKYGQARETAQLLGTELARAVPPEWQVCSVVPVPLHPSRERERGYNQAALLAEALAAELAVPYVPALSRTRATQQQAKLRGPERRANVAGAFAADTSRLPHGTVLLVDDVLTTGGTLRECAAALYAKGWKDIRFAAAAR</sequence>
<dbReference type="Gene3D" id="3.40.50.2020">
    <property type="match status" value="1"/>
</dbReference>
<dbReference type="PANTHER" id="PTHR47505:SF1">
    <property type="entry name" value="DNA UTILIZATION PROTEIN YHGH"/>
    <property type="match status" value="1"/>
</dbReference>
<feature type="domain" description="Double zinc ribbon" evidence="3">
    <location>
        <begin position="7"/>
        <end position="43"/>
    </location>
</feature>
<comment type="caution">
    <text evidence="4">The sequence shown here is derived from an EMBL/GenBank/DDBJ whole genome shotgun (WGS) entry which is preliminary data.</text>
</comment>
<dbReference type="PANTHER" id="PTHR47505">
    <property type="entry name" value="DNA UTILIZATION PROTEIN YHGH"/>
    <property type="match status" value="1"/>
</dbReference>
<dbReference type="SUPFAM" id="SSF53271">
    <property type="entry name" value="PRTase-like"/>
    <property type="match status" value="1"/>
</dbReference>
<name>A0ABW1YAW8_9DEIO</name>
<dbReference type="Pfam" id="PF00156">
    <property type="entry name" value="Pribosyltran"/>
    <property type="match status" value="1"/>
</dbReference>
<feature type="domain" description="Phosphoribosyltransferase" evidence="2">
    <location>
        <begin position="118"/>
        <end position="207"/>
    </location>
</feature>
<protein>
    <submittedName>
        <fullName evidence="4">ComF family protein</fullName>
    </submittedName>
</protein>
<dbReference type="InterPro" id="IPR000836">
    <property type="entry name" value="PRTase_dom"/>
</dbReference>
<keyword evidence="5" id="KW-1185">Reference proteome</keyword>
<organism evidence="4 5">
    <name type="scientific">Deinococcus lacus</name>
    <dbReference type="NCBI Taxonomy" id="392561"/>
    <lineage>
        <taxon>Bacteria</taxon>
        <taxon>Thermotogati</taxon>
        <taxon>Deinococcota</taxon>
        <taxon>Deinococci</taxon>
        <taxon>Deinococcales</taxon>
        <taxon>Deinococcaceae</taxon>
        <taxon>Deinococcus</taxon>
    </lineage>
</organism>
<dbReference type="EMBL" id="JBHSWD010000001">
    <property type="protein sequence ID" value="MFC6591339.1"/>
    <property type="molecule type" value="Genomic_DNA"/>
</dbReference>
<evidence type="ECO:0000313" key="5">
    <source>
        <dbReference type="Proteomes" id="UP001596297"/>
    </source>
</evidence>
<accession>A0ABW1YAW8</accession>
<gene>
    <name evidence="4" type="ORF">ACFP81_04460</name>
</gene>
<comment type="similarity">
    <text evidence="1">Belongs to the ComF/GntX family.</text>
</comment>
<evidence type="ECO:0000256" key="1">
    <source>
        <dbReference type="ARBA" id="ARBA00008007"/>
    </source>
</evidence>
<dbReference type="Pfam" id="PF18912">
    <property type="entry name" value="DZR_2"/>
    <property type="match status" value="1"/>
</dbReference>
<dbReference type="InterPro" id="IPR044005">
    <property type="entry name" value="DZR_2"/>
</dbReference>
<dbReference type="RefSeq" id="WP_380082339.1">
    <property type="nucleotide sequence ID" value="NZ_JBHSWD010000001.1"/>
</dbReference>
<dbReference type="InterPro" id="IPR029057">
    <property type="entry name" value="PRTase-like"/>
</dbReference>
<dbReference type="CDD" id="cd06223">
    <property type="entry name" value="PRTases_typeI"/>
    <property type="match status" value="1"/>
</dbReference>
<proteinExistence type="inferred from homology"/>
<reference evidence="5" key="1">
    <citation type="journal article" date="2019" name="Int. J. Syst. Evol. Microbiol.">
        <title>The Global Catalogue of Microorganisms (GCM) 10K type strain sequencing project: providing services to taxonomists for standard genome sequencing and annotation.</title>
        <authorList>
            <consortium name="The Broad Institute Genomics Platform"/>
            <consortium name="The Broad Institute Genome Sequencing Center for Infectious Disease"/>
            <person name="Wu L."/>
            <person name="Ma J."/>
        </authorList>
    </citation>
    <scope>NUCLEOTIDE SEQUENCE [LARGE SCALE GENOMIC DNA]</scope>
    <source>
        <strain evidence="5">CGMCC 1.15772</strain>
    </source>
</reference>